<evidence type="ECO:0000313" key="1">
    <source>
        <dbReference type="EMBL" id="QDU66734.1"/>
    </source>
</evidence>
<dbReference type="EMBL" id="CP036287">
    <property type="protein sequence ID" value="QDU66734.1"/>
    <property type="molecule type" value="Genomic_DNA"/>
</dbReference>
<reference evidence="1 2" key="1">
    <citation type="submission" date="2019-02" db="EMBL/GenBank/DDBJ databases">
        <title>Deep-cultivation of Planctomycetes and their phenomic and genomic characterization uncovers novel biology.</title>
        <authorList>
            <person name="Wiegand S."/>
            <person name="Jogler M."/>
            <person name="Boedeker C."/>
            <person name="Pinto D."/>
            <person name="Vollmers J."/>
            <person name="Rivas-Marin E."/>
            <person name="Kohn T."/>
            <person name="Peeters S.H."/>
            <person name="Heuer A."/>
            <person name="Rast P."/>
            <person name="Oberbeckmann S."/>
            <person name="Bunk B."/>
            <person name="Jeske O."/>
            <person name="Meyerdierks A."/>
            <person name="Storesund J.E."/>
            <person name="Kallscheuer N."/>
            <person name="Luecker S."/>
            <person name="Lage O.M."/>
            <person name="Pohl T."/>
            <person name="Merkel B.J."/>
            <person name="Hornburger P."/>
            <person name="Mueller R.-W."/>
            <person name="Bruemmer F."/>
            <person name="Labrenz M."/>
            <person name="Spormann A.M."/>
            <person name="Op den Camp H."/>
            <person name="Overmann J."/>
            <person name="Amann R."/>
            <person name="Jetten M.S.M."/>
            <person name="Mascher T."/>
            <person name="Medema M.H."/>
            <person name="Devos D.P."/>
            <person name="Kaster A.-K."/>
            <person name="Ovreas L."/>
            <person name="Rohde M."/>
            <person name="Galperin M.Y."/>
            <person name="Jogler C."/>
        </authorList>
    </citation>
    <scope>NUCLEOTIDE SEQUENCE [LARGE SCALE GENOMIC DNA]</scope>
    <source>
        <strain evidence="1 2">Pla133</strain>
    </source>
</reference>
<name>A0A518BIE7_9BACT</name>
<dbReference type="Proteomes" id="UP000316921">
    <property type="component" value="Chromosome"/>
</dbReference>
<proteinExistence type="predicted"/>
<sequence length="228" mass="25026">MALGGAALALTLLRPSPVRTLDQAVAVPEPLLLDRVNQLAAENRDLRERLDALELRPVSSARVAVSPDAASSEDLDALRAELLAALTERDAGTTDGAADPARFRERVAAAIEELEHEEGVEKWLSRLAAERSTIETVMPRLAEDLGITSDQAERLASVLHAKVAREEDQARLWRDRVDKEVLADRARADKETFVDELGQVLTPDQVERYFANPIHPGGVYIGATVRKR</sequence>
<accession>A0A518BIE7</accession>
<dbReference type="AlphaFoldDB" id="A0A518BIE7"/>
<gene>
    <name evidence="1" type="ORF">Pla133_18100</name>
</gene>
<evidence type="ECO:0000313" key="2">
    <source>
        <dbReference type="Proteomes" id="UP000316921"/>
    </source>
</evidence>
<protein>
    <submittedName>
        <fullName evidence="1">Uncharacterized protein</fullName>
    </submittedName>
</protein>
<organism evidence="1 2">
    <name type="scientific">Engelhardtia mirabilis</name>
    <dbReference type="NCBI Taxonomy" id="2528011"/>
    <lineage>
        <taxon>Bacteria</taxon>
        <taxon>Pseudomonadati</taxon>
        <taxon>Planctomycetota</taxon>
        <taxon>Planctomycetia</taxon>
        <taxon>Planctomycetia incertae sedis</taxon>
        <taxon>Engelhardtia</taxon>
    </lineage>
</organism>
<dbReference type="KEGG" id="pbap:Pla133_18100"/>
<keyword evidence="2" id="KW-1185">Reference proteome</keyword>